<comment type="function">
    <text evidence="6">Involved in beta-(1--&gt;2)glucan export. Transmembrane domains (TMD) form a pore in the inner membrane and the ATP-binding domain (NBD) is responsible for energy generation.</text>
</comment>
<organism evidence="9 10">
    <name type="scientific">Tardiphaga robiniae</name>
    <dbReference type="NCBI Taxonomy" id="943830"/>
    <lineage>
        <taxon>Bacteria</taxon>
        <taxon>Pseudomonadati</taxon>
        <taxon>Pseudomonadota</taxon>
        <taxon>Alphaproteobacteria</taxon>
        <taxon>Hyphomicrobiales</taxon>
        <taxon>Nitrobacteraceae</taxon>
        <taxon>Tardiphaga</taxon>
    </lineage>
</organism>
<dbReference type="InterPro" id="IPR003439">
    <property type="entry name" value="ABC_transporter-like_ATP-bd"/>
</dbReference>
<keyword evidence="4 9" id="KW-0067">ATP-binding</keyword>
<dbReference type="PANTHER" id="PTHR43820">
    <property type="entry name" value="HIGH-AFFINITY BRANCHED-CHAIN AMINO ACID TRANSPORT ATP-BINDING PROTEIN LIVF"/>
    <property type="match status" value="1"/>
</dbReference>
<dbReference type="Pfam" id="PF00005">
    <property type="entry name" value="ABC_tran"/>
    <property type="match status" value="1"/>
</dbReference>
<feature type="compositionally biased region" description="Polar residues" evidence="7">
    <location>
        <begin position="8"/>
        <end position="23"/>
    </location>
</feature>
<protein>
    <submittedName>
        <fullName evidence="9">ABC transporter ATP-binding protein</fullName>
    </submittedName>
</protein>
<keyword evidence="3" id="KW-0547">Nucleotide-binding</keyword>
<feature type="domain" description="ABC transporter" evidence="8">
    <location>
        <begin position="35"/>
        <end position="269"/>
    </location>
</feature>
<dbReference type="AlphaFoldDB" id="A0A7G6TXG2"/>
<feature type="region of interest" description="Disordered" evidence="7">
    <location>
        <begin position="1"/>
        <end position="23"/>
    </location>
</feature>
<proteinExistence type="inferred from homology"/>
<dbReference type="GO" id="GO:0005524">
    <property type="term" value="F:ATP binding"/>
    <property type="evidence" value="ECO:0007669"/>
    <property type="project" value="UniProtKB-KW"/>
</dbReference>
<evidence type="ECO:0000259" key="8">
    <source>
        <dbReference type="PROSITE" id="PS50893"/>
    </source>
</evidence>
<dbReference type="InterPro" id="IPR003593">
    <property type="entry name" value="AAA+_ATPase"/>
</dbReference>
<evidence type="ECO:0000256" key="6">
    <source>
        <dbReference type="ARBA" id="ARBA00024722"/>
    </source>
</evidence>
<dbReference type="SUPFAM" id="SSF52540">
    <property type="entry name" value="P-loop containing nucleoside triphosphate hydrolases"/>
    <property type="match status" value="1"/>
</dbReference>
<dbReference type="PANTHER" id="PTHR43820:SF4">
    <property type="entry name" value="HIGH-AFFINITY BRANCHED-CHAIN AMINO ACID TRANSPORT ATP-BINDING PROTEIN LIVF"/>
    <property type="match status" value="1"/>
</dbReference>
<gene>
    <name evidence="9" type="ORF">HB776_09470</name>
</gene>
<dbReference type="Gene3D" id="3.40.50.300">
    <property type="entry name" value="P-loop containing nucleotide triphosphate hydrolases"/>
    <property type="match status" value="1"/>
</dbReference>
<dbReference type="PROSITE" id="PS50893">
    <property type="entry name" value="ABC_TRANSPORTER_2"/>
    <property type="match status" value="1"/>
</dbReference>
<keyword evidence="2" id="KW-0813">Transport</keyword>
<dbReference type="CDD" id="cd03224">
    <property type="entry name" value="ABC_TM1139_LivF_branched"/>
    <property type="match status" value="1"/>
</dbReference>
<dbReference type="KEGG" id="trb:HB776_09470"/>
<name>A0A7G6TXG2_9BRAD</name>
<accession>A0A7G6TXG2</accession>
<reference evidence="10" key="1">
    <citation type="journal article" date="2020" name="Mol. Plant Microbe">
        <title>Rhizobial microsymbionts of the narrowly endemic Oxytropis species growing in Kamchatka are characterized by significant genetic diversity and possess a set of genes that are associated with T3SS and T6SS secretion systems and can affect the development of symbiosis.</title>
        <authorList>
            <person name="Safronova V."/>
            <person name="Guro P."/>
            <person name="Sazanova A."/>
            <person name="Kuznetsova I."/>
            <person name="Belimov A."/>
            <person name="Yakubov V."/>
            <person name="Chirak E."/>
            <person name="Afonin A."/>
            <person name="Gogolev Y."/>
            <person name="Andronov E."/>
            <person name="Tikhonovich I."/>
        </authorList>
    </citation>
    <scope>NUCLEOTIDE SEQUENCE [LARGE SCALE GENOMIC DNA]</scope>
    <source>
        <strain evidence="10">581</strain>
    </source>
</reference>
<comment type="similarity">
    <text evidence="1">Belongs to the ABC transporter superfamily.</text>
</comment>
<dbReference type="SMART" id="SM00382">
    <property type="entry name" value="AAA"/>
    <property type="match status" value="1"/>
</dbReference>
<evidence type="ECO:0000256" key="4">
    <source>
        <dbReference type="ARBA" id="ARBA00022840"/>
    </source>
</evidence>
<evidence type="ECO:0000256" key="2">
    <source>
        <dbReference type="ARBA" id="ARBA00022448"/>
    </source>
</evidence>
<dbReference type="InterPro" id="IPR027417">
    <property type="entry name" value="P-loop_NTPase"/>
</dbReference>
<dbReference type="InterPro" id="IPR052156">
    <property type="entry name" value="BCAA_Transport_ATP-bd_LivF"/>
</dbReference>
<keyword evidence="5" id="KW-0029">Amino-acid transport</keyword>
<sequence>MSSRKAKSSPTVGRTKSVTTRISSRSIWERPTVRLEASGLSVRYGAVDALRAVSVTIAPGQITAVIGANGAGKSTLLNCFAGLMPVTSGQILLDGRDISATPAEERVGLGVTLSPEGRRLFPDMTVHENLTVGAYGRGRSGRQTIARDLDRIYALFGGLARRRSSLARMLSGGEQQMCAIGRALMAEPKILLLDEPTLGLAPVVVNDLARIIRDIHASGVTVALVEQNSRLALSLADTGYVFETGQVVLSGSAQSLLENPAVHEAYLGG</sequence>
<dbReference type="GO" id="GO:0016887">
    <property type="term" value="F:ATP hydrolysis activity"/>
    <property type="evidence" value="ECO:0007669"/>
    <property type="project" value="InterPro"/>
</dbReference>
<evidence type="ECO:0000313" key="10">
    <source>
        <dbReference type="Proteomes" id="UP000515291"/>
    </source>
</evidence>
<evidence type="ECO:0000256" key="1">
    <source>
        <dbReference type="ARBA" id="ARBA00005417"/>
    </source>
</evidence>
<dbReference type="GO" id="GO:0015807">
    <property type="term" value="P:L-amino acid transport"/>
    <property type="evidence" value="ECO:0007669"/>
    <property type="project" value="TreeGrafter"/>
</dbReference>
<evidence type="ECO:0000256" key="3">
    <source>
        <dbReference type="ARBA" id="ARBA00022741"/>
    </source>
</evidence>
<dbReference type="EMBL" id="CP050292">
    <property type="protein sequence ID" value="QND71444.1"/>
    <property type="molecule type" value="Genomic_DNA"/>
</dbReference>
<dbReference type="GO" id="GO:0015658">
    <property type="term" value="F:branched-chain amino acid transmembrane transporter activity"/>
    <property type="evidence" value="ECO:0007669"/>
    <property type="project" value="TreeGrafter"/>
</dbReference>
<dbReference type="Proteomes" id="UP000515291">
    <property type="component" value="Chromosome"/>
</dbReference>
<evidence type="ECO:0000313" key="9">
    <source>
        <dbReference type="EMBL" id="QND71444.1"/>
    </source>
</evidence>
<evidence type="ECO:0000256" key="7">
    <source>
        <dbReference type="SAM" id="MobiDB-lite"/>
    </source>
</evidence>
<evidence type="ECO:0000256" key="5">
    <source>
        <dbReference type="ARBA" id="ARBA00022970"/>
    </source>
</evidence>